<dbReference type="KEGG" id="fll:EI427_16445"/>
<organism evidence="1 2">
    <name type="scientific">Flammeovirga pectinis</name>
    <dbReference type="NCBI Taxonomy" id="2494373"/>
    <lineage>
        <taxon>Bacteria</taxon>
        <taxon>Pseudomonadati</taxon>
        <taxon>Bacteroidota</taxon>
        <taxon>Cytophagia</taxon>
        <taxon>Cytophagales</taxon>
        <taxon>Flammeovirgaceae</taxon>
        <taxon>Flammeovirga</taxon>
    </lineage>
</organism>
<dbReference type="RefSeq" id="WP_126616772.1">
    <property type="nucleotide sequence ID" value="NZ_CP034562.1"/>
</dbReference>
<sequence length="86" mass="9389">MKIGDVVQNSNNEVFRITGSDAGSINIINRVGDDQHFGTAFPDGLGTYTVQYHTKVSSCTETFPDERMIINVDISGNVILLPNICN</sequence>
<evidence type="ECO:0000313" key="2">
    <source>
        <dbReference type="Proteomes" id="UP000267268"/>
    </source>
</evidence>
<evidence type="ECO:0000313" key="1">
    <source>
        <dbReference type="EMBL" id="AZQ63756.1"/>
    </source>
</evidence>
<protein>
    <submittedName>
        <fullName evidence="1">Uncharacterized protein</fullName>
    </submittedName>
</protein>
<keyword evidence="2" id="KW-1185">Reference proteome</keyword>
<gene>
    <name evidence="1" type="ORF">EI427_16445</name>
</gene>
<name>A0A3Q9FQ14_9BACT</name>
<dbReference type="EMBL" id="CP034562">
    <property type="protein sequence ID" value="AZQ63756.1"/>
    <property type="molecule type" value="Genomic_DNA"/>
</dbReference>
<dbReference type="AlphaFoldDB" id="A0A3Q9FQ14"/>
<reference evidence="1 2" key="1">
    <citation type="submission" date="2018-12" db="EMBL/GenBank/DDBJ databases">
        <title>Flammeovirga pectinis sp. nov., isolated from the gut of the Korean scallop, Patinopecten yessoensis.</title>
        <authorList>
            <person name="Bae J.-W."/>
            <person name="Jeong Y.-S."/>
            <person name="Kang W."/>
        </authorList>
    </citation>
    <scope>NUCLEOTIDE SEQUENCE [LARGE SCALE GENOMIC DNA]</scope>
    <source>
        <strain evidence="1 2">L12M1</strain>
    </source>
</reference>
<dbReference type="Proteomes" id="UP000267268">
    <property type="component" value="Chromosome 1"/>
</dbReference>
<proteinExistence type="predicted"/>
<accession>A0A3Q9FQ14</accession>